<name>A0A5E8CJS8_9ZZZZ</name>
<dbReference type="FunFam" id="3.40.50.300:FF:000808">
    <property type="entry name" value="Small GTP-binding protein, putative"/>
    <property type="match status" value="1"/>
</dbReference>
<dbReference type="EMBL" id="CABVLZ010000007">
    <property type="protein sequence ID" value="VVU95588.1"/>
    <property type="molecule type" value="Genomic_DNA"/>
</dbReference>
<dbReference type="NCBIfam" id="TIGR00231">
    <property type="entry name" value="small_GTP"/>
    <property type="match status" value="1"/>
</dbReference>
<gene>
    <name evidence="2" type="ORF">CPAV1605_1340</name>
</gene>
<dbReference type="SMART" id="SM00174">
    <property type="entry name" value="RHO"/>
    <property type="match status" value="1"/>
</dbReference>
<dbReference type="AlphaFoldDB" id="A0A5E8CJS8"/>
<dbReference type="CDD" id="cd00154">
    <property type="entry name" value="Rab"/>
    <property type="match status" value="1"/>
</dbReference>
<dbReference type="InterPro" id="IPR005225">
    <property type="entry name" value="Small_GTP-bd"/>
</dbReference>
<proteinExistence type="predicted"/>
<dbReference type="InterPro" id="IPR027417">
    <property type="entry name" value="P-loop_NTPase"/>
</dbReference>
<dbReference type="PROSITE" id="PS51421">
    <property type="entry name" value="RAS"/>
    <property type="match status" value="1"/>
</dbReference>
<dbReference type="PROSITE" id="PS51420">
    <property type="entry name" value="RHO"/>
    <property type="match status" value="1"/>
</dbReference>
<dbReference type="GO" id="GO:0005525">
    <property type="term" value="F:GTP binding"/>
    <property type="evidence" value="ECO:0007669"/>
    <property type="project" value="InterPro"/>
</dbReference>
<dbReference type="SMART" id="SM00175">
    <property type="entry name" value="RAB"/>
    <property type="match status" value="1"/>
</dbReference>
<evidence type="ECO:0000256" key="1">
    <source>
        <dbReference type="ARBA" id="ARBA00022741"/>
    </source>
</evidence>
<dbReference type="GO" id="GO:0003924">
    <property type="term" value="F:GTPase activity"/>
    <property type="evidence" value="ECO:0007669"/>
    <property type="project" value="InterPro"/>
</dbReference>
<dbReference type="InterPro" id="IPR001806">
    <property type="entry name" value="Small_GTPase"/>
</dbReference>
<dbReference type="Pfam" id="PF00071">
    <property type="entry name" value="Ras"/>
    <property type="match status" value="1"/>
</dbReference>
<dbReference type="PRINTS" id="PR00449">
    <property type="entry name" value="RASTRNSFRMNG"/>
</dbReference>
<reference evidence="2" key="1">
    <citation type="submission" date="2019-09" db="EMBL/GenBank/DDBJ databases">
        <authorList>
            <person name="Needham M D."/>
        </authorList>
    </citation>
    <scope>NUCLEOTIDE SEQUENCE</scope>
</reference>
<keyword evidence="1" id="KW-0547">Nucleotide-binding</keyword>
<dbReference type="SUPFAM" id="SSF52540">
    <property type="entry name" value="P-loop containing nucleoside triphosphate hydrolases"/>
    <property type="match status" value="1"/>
</dbReference>
<dbReference type="SMART" id="SM00173">
    <property type="entry name" value="RAS"/>
    <property type="match status" value="1"/>
</dbReference>
<dbReference type="PANTHER" id="PTHR47978">
    <property type="match status" value="1"/>
</dbReference>
<dbReference type="PROSITE" id="PS51419">
    <property type="entry name" value="RAB"/>
    <property type="match status" value="1"/>
</dbReference>
<sequence>MKNSNKRLNNRFIIFRYNKMVISKKIKVTFVGDTAVGKTSIIEKYILGRFDEFKEATIGAAYSCKNVLLETQNVKLEIWDTAGQERFRSLVPMYYRQADVIVLVYSITNLISYESIDFWLDEIYKTIGNENYSIFIVGNKCDLPKKFNNNYIIDIIRDKLGENIKIIHILTSSKTGKNIDLLFKMLLKCSSKSNIIDNKLEVIKPKYYNEPEICYC</sequence>
<evidence type="ECO:0000313" key="2">
    <source>
        <dbReference type="EMBL" id="VVU95588.1"/>
    </source>
</evidence>
<dbReference type="Gene3D" id="3.40.50.300">
    <property type="entry name" value="P-loop containing nucleotide triphosphate hydrolases"/>
    <property type="match status" value="1"/>
</dbReference>
<dbReference type="SMART" id="SM00176">
    <property type="entry name" value="RAN"/>
    <property type="match status" value="1"/>
</dbReference>
<accession>A0A5E8CJS8</accession>
<protein>
    <submittedName>
        <fullName evidence="2">Ras family</fullName>
    </submittedName>
</protein>
<organism evidence="2">
    <name type="scientific">seawater metagenome</name>
    <dbReference type="NCBI Taxonomy" id="1561972"/>
    <lineage>
        <taxon>unclassified sequences</taxon>
        <taxon>metagenomes</taxon>
        <taxon>ecological metagenomes</taxon>
    </lineage>
</organism>